<sequence length="125" mass="14676">MQISELALPVQEKETFTQEFKEFLSVLKNLVDKKGLYYLGAADDPNFDYQRINMSFGLDEESKVDELIRYIRDNLANNYTGAYFVKVKGKFPLAVRKSHIKSADCWSVEFYFAKSWQLQEDIQRI</sequence>
<comment type="caution">
    <text evidence="1">The sequence shown here is derived from an EMBL/GenBank/DDBJ whole genome shotgun (WGS) entry which is preliminary data.</text>
</comment>
<name>A0A7Z1MKC9_9VIBR</name>
<dbReference type="EMBL" id="MDBS01000020">
    <property type="protein sequence ID" value="PMP30542.1"/>
    <property type="molecule type" value="Genomic_DNA"/>
</dbReference>
<reference evidence="1" key="1">
    <citation type="submission" date="2016-07" db="EMBL/GenBank/DDBJ databases">
        <authorList>
            <person name="Kauffman K."/>
            <person name="Arevalo P."/>
            <person name="Polz M.F."/>
        </authorList>
    </citation>
    <scope>NUCLEOTIDE SEQUENCE</scope>
    <source>
        <strain evidence="1">10N.222.46.E12</strain>
    </source>
</reference>
<dbReference type="AlphaFoldDB" id="A0A7Z1MKC9"/>
<gene>
    <name evidence="1" type="ORF">BCS90_14675</name>
</gene>
<proteinExistence type="predicted"/>
<dbReference type="RefSeq" id="WP_154723972.1">
    <property type="nucleotide sequence ID" value="NZ_CP170597.1"/>
</dbReference>
<protein>
    <submittedName>
        <fullName evidence="1">Uncharacterized protein</fullName>
    </submittedName>
</protein>
<evidence type="ECO:0000313" key="1">
    <source>
        <dbReference type="EMBL" id="PMP30542.1"/>
    </source>
</evidence>
<organism evidence="1">
    <name type="scientific">Vibrio cyclitrophicus</name>
    <dbReference type="NCBI Taxonomy" id="47951"/>
    <lineage>
        <taxon>Bacteria</taxon>
        <taxon>Pseudomonadati</taxon>
        <taxon>Pseudomonadota</taxon>
        <taxon>Gammaproteobacteria</taxon>
        <taxon>Vibrionales</taxon>
        <taxon>Vibrionaceae</taxon>
        <taxon>Vibrio</taxon>
    </lineage>
</organism>
<accession>A0A7Z1MKC9</accession>
<reference evidence="1" key="2">
    <citation type="journal article" date="2018" name="Nature">
        <title>A major lineage of non-tailed dsDNA viruses as unrecognized killers of marine bacteria.</title>
        <authorList>
            <person name="Kauffman K.M."/>
            <person name="Hussain F.A."/>
            <person name="Yang J."/>
            <person name="Arevalo P."/>
            <person name="Brown J.M."/>
            <person name="Chang W.K."/>
            <person name="VanInsberghe D."/>
            <person name="Elsherbini J."/>
            <person name="Sharma R.S."/>
            <person name="Cutler M.B."/>
            <person name="Kelly L."/>
            <person name="Polz M.F."/>
        </authorList>
    </citation>
    <scope>NUCLEOTIDE SEQUENCE</scope>
    <source>
        <strain evidence="1">10N.222.46.E12</strain>
    </source>
</reference>